<protein>
    <submittedName>
        <fullName evidence="3">Uncharacterized protein</fullName>
    </submittedName>
</protein>
<keyword evidence="2" id="KW-1133">Transmembrane helix</keyword>
<organism evidence="3 4">
    <name type="scientific">Reticulomyxa filosa</name>
    <dbReference type="NCBI Taxonomy" id="46433"/>
    <lineage>
        <taxon>Eukaryota</taxon>
        <taxon>Sar</taxon>
        <taxon>Rhizaria</taxon>
        <taxon>Retaria</taxon>
        <taxon>Foraminifera</taxon>
        <taxon>Monothalamids</taxon>
        <taxon>Reticulomyxidae</taxon>
        <taxon>Reticulomyxa</taxon>
    </lineage>
</organism>
<evidence type="ECO:0000313" key="3">
    <source>
        <dbReference type="EMBL" id="ETO29554.1"/>
    </source>
</evidence>
<feature type="region of interest" description="Disordered" evidence="1">
    <location>
        <begin position="187"/>
        <end position="221"/>
    </location>
</feature>
<keyword evidence="2" id="KW-0812">Transmembrane</keyword>
<reference evidence="3 4" key="1">
    <citation type="journal article" date="2013" name="Curr. Biol.">
        <title>The Genome of the Foraminiferan Reticulomyxa filosa.</title>
        <authorList>
            <person name="Glockner G."/>
            <person name="Hulsmann N."/>
            <person name="Schleicher M."/>
            <person name="Noegel A.A."/>
            <person name="Eichinger L."/>
            <person name="Gallinger C."/>
            <person name="Pawlowski J."/>
            <person name="Sierra R."/>
            <person name="Euteneuer U."/>
            <person name="Pillet L."/>
            <person name="Moustafa A."/>
            <person name="Platzer M."/>
            <person name="Groth M."/>
            <person name="Szafranski K."/>
            <person name="Schliwa M."/>
        </authorList>
    </citation>
    <scope>NUCLEOTIDE SEQUENCE [LARGE SCALE GENOMIC DNA]</scope>
</reference>
<sequence>MSKERKQTHKHAKNKQINFEGKKYKQNAARIKKKKFEQNRGFNFGQQKRNKLNESKGYQSRFNNDQNYHQYDQATEFQGRSFGNRGQRRSPDRNRGRAWGRGRGVEVVVVVVALGIIIVKGTATIETVGNDGSKKKSQLMQFSVCLWDRKELDKELEKYYTGGGNDGKERTEQMLDDELKDYYKVQQDNENVATNSTQNDKDTDAHVNTNTNTNTDQQDKK</sequence>
<keyword evidence="4" id="KW-1185">Reference proteome</keyword>
<evidence type="ECO:0000256" key="2">
    <source>
        <dbReference type="SAM" id="Phobius"/>
    </source>
</evidence>
<comment type="caution">
    <text evidence="3">The sequence shown here is derived from an EMBL/GenBank/DDBJ whole genome shotgun (WGS) entry which is preliminary data.</text>
</comment>
<feature type="compositionally biased region" description="Basic residues" evidence="1">
    <location>
        <begin position="1"/>
        <end position="14"/>
    </location>
</feature>
<dbReference type="AlphaFoldDB" id="X6NUT3"/>
<feature type="region of interest" description="Disordered" evidence="1">
    <location>
        <begin position="1"/>
        <end position="63"/>
    </location>
</feature>
<accession>X6NUT3</accession>
<feature type="region of interest" description="Disordered" evidence="1">
    <location>
        <begin position="76"/>
        <end position="99"/>
    </location>
</feature>
<name>X6NUT3_RETFI</name>
<evidence type="ECO:0000256" key="1">
    <source>
        <dbReference type="SAM" id="MobiDB-lite"/>
    </source>
</evidence>
<feature type="transmembrane region" description="Helical" evidence="2">
    <location>
        <begin position="104"/>
        <end position="123"/>
    </location>
</feature>
<gene>
    <name evidence="3" type="ORF">RFI_07567</name>
</gene>
<evidence type="ECO:0000313" key="4">
    <source>
        <dbReference type="Proteomes" id="UP000023152"/>
    </source>
</evidence>
<dbReference type="Proteomes" id="UP000023152">
    <property type="component" value="Unassembled WGS sequence"/>
</dbReference>
<dbReference type="EMBL" id="ASPP01005991">
    <property type="protein sequence ID" value="ETO29554.1"/>
    <property type="molecule type" value="Genomic_DNA"/>
</dbReference>
<proteinExistence type="predicted"/>
<keyword evidence="2" id="KW-0472">Membrane</keyword>
<feature type="compositionally biased region" description="Polar residues" evidence="1">
    <location>
        <begin position="187"/>
        <end position="198"/>
    </location>
</feature>